<dbReference type="SMART" id="SM00471">
    <property type="entry name" value="HDc"/>
    <property type="match status" value="1"/>
</dbReference>
<evidence type="ECO:0000313" key="3">
    <source>
        <dbReference type="Proteomes" id="UP001431221"/>
    </source>
</evidence>
<dbReference type="PROSITE" id="PS51832">
    <property type="entry name" value="HD_GYP"/>
    <property type="match status" value="1"/>
</dbReference>
<organism evidence="2 3">
    <name type="scientific">Roseibium sediminicola</name>
    <dbReference type="NCBI Taxonomy" id="2933272"/>
    <lineage>
        <taxon>Bacteria</taxon>
        <taxon>Pseudomonadati</taxon>
        <taxon>Pseudomonadota</taxon>
        <taxon>Alphaproteobacteria</taxon>
        <taxon>Hyphomicrobiales</taxon>
        <taxon>Stappiaceae</taxon>
        <taxon>Roseibium</taxon>
    </lineage>
</organism>
<gene>
    <name evidence="2" type="ORF">M0H32_09730</name>
</gene>
<proteinExistence type="predicted"/>
<dbReference type="RefSeq" id="WP_248153383.1">
    <property type="nucleotide sequence ID" value="NZ_JALNMJ010000005.1"/>
</dbReference>
<dbReference type="Pfam" id="PF13487">
    <property type="entry name" value="HD_5"/>
    <property type="match status" value="1"/>
</dbReference>
<dbReference type="EMBL" id="JALNMJ010000005">
    <property type="protein sequence ID" value="MCK7612440.1"/>
    <property type="molecule type" value="Genomic_DNA"/>
</dbReference>
<protein>
    <submittedName>
        <fullName evidence="2">HD domain-containing protein</fullName>
    </submittedName>
</protein>
<evidence type="ECO:0000313" key="2">
    <source>
        <dbReference type="EMBL" id="MCK7612440.1"/>
    </source>
</evidence>
<dbReference type="PANTHER" id="PTHR43155">
    <property type="entry name" value="CYCLIC DI-GMP PHOSPHODIESTERASE PA4108-RELATED"/>
    <property type="match status" value="1"/>
</dbReference>
<name>A0ABT0GSN0_9HYPH</name>
<dbReference type="PANTHER" id="PTHR43155:SF2">
    <property type="entry name" value="CYCLIC DI-GMP PHOSPHODIESTERASE PA4108"/>
    <property type="match status" value="1"/>
</dbReference>
<dbReference type="InterPro" id="IPR037522">
    <property type="entry name" value="HD_GYP_dom"/>
</dbReference>
<dbReference type="InterPro" id="IPR003607">
    <property type="entry name" value="HD/PDEase_dom"/>
</dbReference>
<dbReference type="SUPFAM" id="SSF109604">
    <property type="entry name" value="HD-domain/PDEase-like"/>
    <property type="match status" value="1"/>
</dbReference>
<keyword evidence="3" id="KW-1185">Reference proteome</keyword>
<evidence type="ECO:0000259" key="1">
    <source>
        <dbReference type="PROSITE" id="PS51832"/>
    </source>
</evidence>
<comment type="caution">
    <text evidence="2">The sequence shown here is derived from an EMBL/GenBank/DDBJ whole genome shotgun (WGS) entry which is preliminary data.</text>
</comment>
<feature type="domain" description="HD-GYP" evidence="1">
    <location>
        <begin position="166"/>
        <end position="362"/>
    </location>
</feature>
<dbReference type="Proteomes" id="UP001431221">
    <property type="component" value="Unassembled WGS sequence"/>
</dbReference>
<reference evidence="2" key="1">
    <citation type="submission" date="2022-04" db="EMBL/GenBank/DDBJ databases">
        <title>Roseibium sp. CAU 1639 isolated from mud.</title>
        <authorList>
            <person name="Kim W."/>
        </authorList>
    </citation>
    <scope>NUCLEOTIDE SEQUENCE</scope>
    <source>
        <strain evidence="2">CAU 1639</strain>
    </source>
</reference>
<dbReference type="Gene3D" id="1.10.3210.10">
    <property type="entry name" value="Hypothetical protein af1432"/>
    <property type="match status" value="1"/>
</dbReference>
<accession>A0ABT0GSN0</accession>
<sequence length="362" mass="39879">MTQILAVSTNWKDFPKQFAKLATAYPVRYVPFSRFTRDDVAEDTLLLIDFPKIAPGDLKMLKPFTKASENAAVGLVDMKSRAQVLQARELGVFHLVDRDDRLSNLLMKLKNVLGDYSKPDLPPGLPPKTAQTVESTSAALNLMSVAALSGTPLPVRLLAGSARDIAITLESDGLDTWLSAVQSHHSHTYCHTMMVAGHAVRFSKALGMAEQDQYLMGLGGLVHDLGKVKIPLSILDKPGKLTALERQLVNKHPVYSREILATRKEIPKAVVDMALWHHEFIDGSGYPDGLSGSQISKRVRLITIVDIYSALTEKRAYKEAVPPSKALAIMANMEGKLDAGLLRKFRSMVLNSDFGRIRRRVG</sequence>
<dbReference type="CDD" id="cd00077">
    <property type="entry name" value="HDc"/>
    <property type="match status" value="1"/>
</dbReference>